<dbReference type="Proteomes" id="UP000297617">
    <property type="component" value="Unassembled WGS sequence"/>
</dbReference>
<proteinExistence type="predicted"/>
<evidence type="ECO:0000313" key="1">
    <source>
        <dbReference type="EMBL" id="TGK52992.1"/>
    </source>
</evidence>
<gene>
    <name evidence="1" type="ORF">EHQ10_04420</name>
</gene>
<organism evidence="1 2">
    <name type="scientific">Leptospira bouyouniensis</name>
    <dbReference type="NCBI Taxonomy" id="2484911"/>
    <lineage>
        <taxon>Bacteria</taxon>
        <taxon>Pseudomonadati</taxon>
        <taxon>Spirochaetota</taxon>
        <taxon>Spirochaetia</taxon>
        <taxon>Leptospirales</taxon>
        <taxon>Leptospiraceae</taxon>
        <taxon>Leptospira</taxon>
    </lineage>
</organism>
<reference evidence="2" key="1">
    <citation type="journal article" date="2019" name="PLoS Negl. Trop. Dis.">
        <title>Revisiting the worldwide diversity of Leptospira species in the environment.</title>
        <authorList>
            <person name="Vincent A.T."/>
            <person name="Schiettekatte O."/>
            <person name="Bourhy P."/>
            <person name="Veyrier F.J."/>
            <person name="Picardeau M."/>
        </authorList>
    </citation>
    <scope>NUCLEOTIDE SEQUENCE [LARGE SCALE GENOMIC DNA]</scope>
    <source>
        <strain evidence="2">201800295</strain>
    </source>
</reference>
<evidence type="ECO:0000313" key="2">
    <source>
        <dbReference type="Proteomes" id="UP000297617"/>
    </source>
</evidence>
<protein>
    <submittedName>
        <fullName evidence="1">Uncharacterized protein</fullName>
    </submittedName>
</protein>
<accession>A0ABY2L8M4</accession>
<sequence length="253" mass="29474">MIVNLIRLFFLFQIILLVNPLFAETDKWKTCFQTHCITFRLPSNWYLTNRRSNGHSTKFDHFRTNSLKEESGREIIPAIVILFKESENKQILDPILFHLESKKFTLITNIRDYYNLQKLSVVTDNDVYKFIGMVGTFKDKEDTIVQHYITSTGDEFGFTILITCFESVFPQIQKDIKLFLESLSYEKRNSPWKLVSLNDQIRKSKELETTAQSRLKTKQINEITLALEELGDSCDLGSISSCELFSNLMNVGR</sequence>
<dbReference type="RefSeq" id="WP_135753350.1">
    <property type="nucleotide sequence ID" value="NZ_RQFD01000003.1"/>
</dbReference>
<comment type="caution">
    <text evidence="1">The sequence shown here is derived from an EMBL/GenBank/DDBJ whole genome shotgun (WGS) entry which is preliminary data.</text>
</comment>
<dbReference type="EMBL" id="RQFD01000003">
    <property type="protein sequence ID" value="TGK52992.1"/>
    <property type="molecule type" value="Genomic_DNA"/>
</dbReference>
<keyword evidence="2" id="KW-1185">Reference proteome</keyword>
<name>A0ABY2L8M4_9LEPT</name>